<evidence type="ECO:0000259" key="7">
    <source>
        <dbReference type="PROSITE" id="PS51918"/>
    </source>
</evidence>
<dbReference type="NCBIfam" id="TIGR04337">
    <property type="entry name" value="AmmeMemoSam_rS"/>
    <property type="match status" value="1"/>
</dbReference>
<dbReference type="InterPro" id="IPR034457">
    <property type="entry name" value="Organic_radical-activating"/>
</dbReference>
<dbReference type="GO" id="GO:0046872">
    <property type="term" value="F:metal ion binding"/>
    <property type="evidence" value="ECO:0007669"/>
    <property type="project" value="UniProtKB-KW"/>
</dbReference>
<dbReference type="CDD" id="cd01335">
    <property type="entry name" value="Radical_SAM"/>
    <property type="match status" value="1"/>
</dbReference>
<dbReference type="PANTHER" id="PTHR30352:SF5">
    <property type="entry name" value="PYRUVATE FORMATE-LYASE 1-ACTIVATING ENZYME"/>
    <property type="match status" value="1"/>
</dbReference>
<feature type="binding site" evidence="6">
    <location>
        <position position="83"/>
    </location>
    <ligand>
        <name>[4Fe-4S] cluster</name>
        <dbReference type="ChEBI" id="CHEBI:49883"/>
        <note>4Fe-4S-S-AdoMet</note>
    </ligand>
</feature>
<comment type="caution">
    <text evidence="8">The sequence shown here is derived from an EMBL/GenBank/DDBJ whole genome shotgun (WGS) entry which is preliminary data.</text>
</comment>
<protein>
    <submittedName>
        <fullName evidence="8">AmmeMemoRadiSam system radical SAM enzyme</fullName>
    </submittedName>
</protein>
<proteinExistence type="predicted"/>
<organism evidence="8 9">
    <name type="scientific">Candidatus Kuenenbacteria bacterium CG10_big_fil_rev_8_21_14_0_10_36_11</name>
    <dbReference type="NCBI Taxonomy" id="1974618"/>
    <lineage>
        <taxon>Bacteria</taxon>
        <taxon>Candidatus Kueneniibacteriota</taxon>
    </lineage>
</organism>
<dbReference type="GO" id="GO:0051539">
    <property type="term" value="F:4 iron, 4 sulfur cluster binding"/>
    <property type="evidence" value="ECO:0007669"/>
    <property type="project" value="UniProtKB-KW"/>
</dbReference>
<dbReference type="AlphaFoldDB" id="A0A2M6WAQ1"/>
<evidence type="ECO:0000256" key="3">
    <source>
        <dbReference type="ARBA" id="ARBA00022723"/>
    </source>
</evidence>
<evidence type="ECO:0000256" key="4">
    <source>
        <dbReference type="ARBA" id="ARBA00023004"/>
    </source>
</evidence>
<keyword evidence="5 6" id="KW-0411">Iron-sulfur</keyword>
<dbReference type="PROSITE" id="PS51918">
    <property type="entry name" value="RADICAL_SAM"/>
    <property type="match status" value="1"/>
</dbReference>
<sequence>MKIESYLYKKLQNNLVQCQTCCHFCVLKLGEKGKCQMRQNIAGKLMVLNYGEAVGLAIDPIEKKPLAHFMPGTYTLSFGTLGCNFSCLHCQNFFMSQAEEENLELKEYQAQRIKEILPEKIVALALKEKLPSISYTYNEPTVFLEYAFDTMKLAHEKRLKNIWVSNGFMSLETLDLITPYLDAINVDLKSFSEKFYQEICGACLQPVLDNLIKIRQLGIHLEITTLIIPTKNDSKLELKQIAKFIVKNLDVDTPWHVSAFYPSYKLNNLAPTSREKVLEAQKIGLAAGLKWVHTGNI</sequence>
<feature type="binding site" evidence="6">
    <location>
        <position position="90"/>
    </location>
    <ligand>
        <name>[4Fe-4S] cluster</name>
        <dbReference type="ChEBI" id="CHEBI:49883"/>
        <note>4Fe-4S-S-AdoMet</note>
    </ligand>
</feature>
<comment type="cofactor">
    <cofactor evidence="6">
        <name>[4Fe-4S] cluster</name>
        <dbReference type="ChEBI" id="CHEBI:49883"/>
    </cofactor>
    <text evidence="6">Binds 1 [4Fe-4S] cluster. The cluster is coordinated with 3 cysteines and an exchangeable S-adenosyl-L-methionine.</text>
</comment>
<dbReference type="Proteomes" id="UP000231464">
    <property type="component" value="Unassembled WGS sequence"/>
</dbReference>
<dbReference type="InterPro" id="IPR058240">
    <property type="entry name" value="rSAM_sf"/>
</dbReference>
<keyword evidence="1" id="KW-0004">4Fe-4S</keyword>
<dbReference type="PIRSF" id="PIRSF004869">
    <property type="entry name" value="PflX_prd"/>
    <property type="match status" value="1"/>
</dbReference>
<keyword evidence="3 6" id="KW-0479">Metal-binding</keyword>
<dbReference type="SUPFAM" id="SSF102114">
    <property type="entry name" value="Radical SAM enzymes"/>
    <property type="match status" value="1"/>
</dbReference>
<dbReference type="InterPro" id="IPR007197">
    <property type="entry name" value="rSAM"/>
</dbReference>
<gene>
    <name evidence="8" type="primary">amrS</name>
    <name evidence="8" type="ORF">COU23_01525</name>
</gene>
<feature type="domain" description="Radical SAM core" evidence="7">
    <location>
        <begin position="68"/>
        <end position="296"/>
    </location>
</feature>
<name>A0A2M6WAQ1_9BACT</name>
<dbReference type="InterPro" id="IPR016431">
    <property type="entry name" value="Pyrv-formate_lyase-activ_prd"/>
</dbReference>
<evidence type="ECO:0000256" key="6">
    <source>
        <dbReference type="PIRSR" id="PIRSR004869-50"/>
    </source>
</evidence>
<dbReference type="InterPro" id="IPR013785">
    <property type="entry name" value="Aldolase_TIM"/>
</dbReference>
<evidence type="ECO:0000256" key="2">
    <source>
        <dbReference type="ARBA" id="ARBA00022691"/>
    </source>
</evidence>
<dbReference type="Pfam" id="PF04055">
    <property type="entry name" value="Radical_SAM"/>
    <property type="match status" value="1"/>
</dbReference>
<dbReference type="SFLD" id="SFLDG01101">
    <property type="entry name" value="Uncharacterised_Radical_SAM_Su"/>
    <property type="match status" value="1"/>
</dbReference>
<evidence type="ECO:0000256" key="1">
    <source>
        <dbReference type="ARBA" id="ARBA00022485"/>
    </source>
</evidence>
<dbReference type="GO" id="GO:0003824">
    <property type="term" value="F:catalytic activity"/>
    <property type="evidence" value="ECO:0007669"/>
    <property type="project" value="InterPro"/>
</dbReference>
<keyword evidence="4 6" id="KW-0408">Iron</keyword>
<keyword evidence="2 6" id="KW-0949">S-adenosyl-L-methionine</keyword>
<dbReference type="InterPro" id="IPR027596">
    <property type="entry name" value="AmmeMemoSam_rS"/>
</dbReference>
<dbReference type="EMBL" id="PFBP01000024">
    <property type="protein sequence ID" value="PIT89878.1"/>
    <property type="molecule type" value="Genomic_DNA"/>
</dbReference>
<feature type="binding site" evidence="6">
    <location>
        <position position="87"/>
    </location>
    <ligand>
        <name>[4Fe-4S] cluster</name>
        <dbReference type="ChEBI" id="CHEBI:49883"/>
        <note>4Fe-4S-S-AdoMet</note>
    </ligand>
</feature>
<reference evidence="9" key="1">
    <citation type="submission" date="2017-09" db="EMBL/GenBank/DDBJ databases">
        <title>Depth-based differentiation of microbial function through sediment-hosted aquifers and enrichment of novel symbionts in the deep terrestrial subsurface.</title>
        <authorList>
            <person name="Probst A.J."/>
            <person name="Ladd B."/>
            <person name="Jarett J.K."/>
            <person name="Geller-Mcgrath D.E."/>
            <person name="Sieber C.M.K."/>
            <person name="Emerson J.B."/>
            <person name="Anantharaman K."/>
            <person name="Thomas B.C."/>
            <person name="Malmstrom R."/>
            <person name="Stieglmeier M."/>
            <person name="Klingl A."/>
            <person name="Woyke T."/>
            <person name="Ryan C.M."/>
            <person name="Banfield J.F."/>
        </authorList>
    </citation>
    <scope>NUCLEOTIDE SEQUENCE [LARGE SCALE GENOMIC DNA]</scope>
</reference>
<dbReference type="PANTHER" id="PTHR30352">
    <property type="entry name" value="PYRUVATE FORMATE-LYASE-ACTIVATING ENZYME"/>
    <property type="match status" value="1"/>
</dbReference>
<evidence type="ECO:0000256" key="5">
    <source>
        <dbReference type="ARBA" id="ARBA00023014"/>
    </source>
</evidence>
<evidence type="ECO:0000313" key="8">
    <source>
        <dbReference type="EMBL" id="PIT89878.1"/>
    </source>
</evidence>
<dbReference type="Gene3D" id="3.20.20.70">
    <property type="entry name" value="Aldolase class I"/>
    <property type="match status" value="1"/>
</dbReference>
<dbReference type="SFLD" id="SFLDS00029">
    <property type="entry name" value="Radical_SAM"/>
    <property type="match status" value="1"/>
</dbReference>
<evidence type="ECO:0000313" key="9">
    <source>
        <dbReference type="Proteomes" id="UP000231464"/>
    </source>
</evidence>
<accession>A0A2M6WAQ1</accession>